<dbReference type="PANTHER" id="PTHR30146">
    <property type="entry name" value="LACI-RELATED TRANSCRIPTIONAL REPRESSOR"/>
    <property type="match status" value="1"/>
</dbReference>
<dbReference type="PROSITE" id="PS50932">
    <property type="entry name" value="HTH_LACI_2"/>
    <property type="match status" value="1"/>
</dbReference>
<dbReference type="CDD" id="cd06288">
    <property type="entry name" value="PBP1_sucrose_transcription_regulator"/>
    <property type="match status" value="1"/>
</dbReference>
<dbReference type="Pfam" id="PF13377">
    <property type="entry name" value="Peripla_BP_3"/>
    <property type="match status" value="1"/>
</dbReference>
<dbReference type="Gene3D" id="1.10.260.40">
    <property type="entry name" value="lambda repressor-like DNA-binding domains"/>
    <property type="match status" value="1"/>
</dbReference>
<dbReference type="InterPro" id="IPR028082">
    <property type="entry name" value="Peripla_BP_I"/>
</dbReference>
<geneLocation type="plasmid" evidence="6 7">
    <name>pRL9</name>
</geneLocation>
<keyword evidence="6" id="KW-0614">Plasmid</keyword>
<evidence type="ECO:0000256" key="1">
    <source>
        <dbReference type="ARBA" id="ARBA00022491"/>
    </source>
</evidence>
<reference evidence="6 7" key="1">
    <citation type="journal article" date="2006" name="Genome Biol.">
        <title>The genome of Rhizobium leguminosarum has recognizable core and accessory components.</title>
        <authorList>
            <person name="Young J.W."/>
            <person name="Crossman L.C."/>
            <person name="Johnston A.W.B."/>
            <person name="Thomson N.R."/>
            <person name="Ghazoui Z.F."/>
            <person name="Hull K.H."/>
            <person name="Wexler M."/>
            <person name="Curson A.R.J."/>
            <person name="Todd J.D."/>
            <person name="Poole P.S."/>
            <person name="Mauchline T.H."/>
            <person name="East A.K."/>
            <person name="Quail M.A."/>
            <person name="Churcher C."/>
            <person name="Arrowsmith C."/>
            <person name="Cherevach A."/>
            <person name="Chillingworth T."/>
            <person name="Clarke K."/>
            <person name="Cronin A."/>
            <person name="Davis P."/>
            <person name="Fraser A."/>
            <person name="Hance Z."/>
            <person name="Hauser H."/>
            <person name="Jagels K."/>
            <person name="Moule S."/>
            <person name="Mungall K."/>
            <person name="Norbertczak H."/>
            <person name="Rabbinowitsch E."/>
            <person name="Sanders M."/>
            <person name="Simmonds M."/>
            <person name="Whitehead S."/>
            <person name="Parkhill J."/>
        </authorList>
    </citation>
    <scope>NUCLEOTIDE SEQUENCE [LARGE SCALE GENOMIC DNA]</scope>
    <source>
        <strain evidence="7">DSM 114642 / LMG 32736 / 3841</strain>
    </source>
</reference>
<dbReference type="InterPro" id="IPR000843">
    <property type="entry name" value="HTH_LacI"/>
</dbReference>
<name>Q1M8T4_RHIJ3</name>
<dbReference type="SUPFAM" id="SSF47413">
    <property type="entry name" value="lambda repressor-like DNA-binding domains"/>
    <property type="match status" value="1"/>
</dbReference>
<proteinExistence type="predicted"/>
<evidence type="ECO:0000259" key="5">
    <source>
        <dbReference type="PROSITE" id="PS50932"/>
    </source>
</evidence>
<dbReference type="Pfam" id="PF00356">
    <property type="entry name" value="LacI"/>
    <property type="match status" value="1"/>
</dbReference>
<evidence type="ECO:0000313" key="6">
    <source>
        <dbReference type="EMBL" id="CAK03839.1"/>
    </source>
</evidence>
<dbReference type="PANTHER" id="PTHR30146:SF148">
    <property type="entry name" value="HTH-TYPE TRANSCRIPTIONAL REPRESSOR PURR-RELATED"/>
    <property type="match status" value="1"/>
</dbReference>
<dbReference type="Gene3D" id="3.40.50.2300">
    <property type="match status" value="2"/>
</dbReference>
<dbReference type="SMART" id="SM00354">
    <property type="entry name" value="HTH_LACI"/>
    <property type="match status" value="1"/>
</dbReference>
<organism evidence="6 7">
    <name type="scientific">Rhizobium johnstonii (strain DSM 114642 / LMG 32736 / 3841)</name>
    <name type="common">Rhizobium leguminosarum bv. viciae</name>
    <dbReference type="NCBI Taxonomy" id="216596"/>
    <lineage>
        <taxon>Bacteria</taxon>
        <taxon>Pseudomonadati</taxon>
        <taxon>Pseudomonadota</taxon>
        <taxon>Alphaproteobacteria</taxon>
        <taxon>Hyphomicrobiales</taxon>
        <taxon>Rhizobiaceae</taxon>
        <taxon>Rhizobium/Agrobacterium group</taxon>
        <taxon>Rhizobium</taxon>
        <taxon>Rhizobium johnstonii</taxon>
    </lineage>
</organism>
<dbReference type="GO" id="GO:0003700">
    <property type="term" value="F:DNA-binding transcription factor activity"/>
    <property type="evidence" value="ECO:0007669"/>
    <property type="project" value="TreeGrafter"/>
</dbReference>
<keyword evidence="7" id="KW-1185">Reference proteome</keyword>
<dbReference type="HOGENOM" id="CLU_037628_6_4_5"/>
<dbReference type="InterPro" id="IPR046335">
    <property type="entry name" value="LacI/GalR-like_sensor"/>
</dbReference>
<keyword evidence="1" id="KW-0678">Repressor</keyword>
<gene>
    <name evidence="6" type="ordered locus">pRL90122</name>
</gene>
<keyword evidence="4" id="KW-0804">Transcription</keyword>
<keyword evidence="3" id="KW-0238">DNA-binding</keyword>
<protein>
    <submittedName>
        <fullName evidence="6">LacI/HTH-type transcriptional regulator</fullName>
    </submittedName>
</protein>
<evidence type="ECO:0000313" key="7">
    <source>
        <dbReference type="Proteomes" id="UP000006575"/>
    </source>
</evidence>
<dbReference type="KEGG" id="rle:pRL90122"/>
<keyword evidence="2" id="KW-0805">Transcription regulation</keyword>
<dbReference type="EnsemblBacteria" id="CAK03839">
    <property type="protein sequence ID" value="CAK03839"/>
    <property type="gene ID" value="pRL90122"/>
</dbReference>
<dbReference type="AlphaFoldDB" id="Q1M8T4"/>
<dbReference type="CDD" id="cd01392">
    <property type="entry name" value="HTH_LacI"/>
    <property type="match status" value="1"/>
</dbReference>
<sequence length="343" mass="37087">MQGVRVIKKPTMSDIAAACGVSQATVSLVLNNAPGTRISSATREAVLSAAARMGYRTQARRIDRRPLIAMLINEVTSSPHVAGLIDGAGEAANELGYLLSVMPTDADEEAEQAALSHLATLPAAGIIYARLITQQVTLAPQLAEWPTVLLNCYTVDKPLPSVVPGDLSAVMKATLSLIDAGHTRIAYIGGEDAIEASRERIKGYRRALTMRDIPVDNHLIIKGRWTIQGGYAAFKRLQALDDRPTAICCFCDRIAMGVYEAAKEAGLSIPRDLSVIGFDNESYSGDMLPPLTTMQLPHADMARYAVEKLAEMIAAPRMRHDNHKVKLECEMIVRQSVAPIDAV</sequence>
<evidence type="ECO:0000256" key="4">
    <source>
        <dbReference type="ARBA" id="ARBA00023163"/>
    </source>
</evidence>
<feature type="domain" description="HTH lacI-type" evidence="5">
    <location>
        <begin position="10"/>
        <end position="65"/>
    </location>
</feature>
<dbReference type="EMBL" id="AM236083">
    <property type="protein sequence ID" value="CAK03839.1"/>
    <property type="molecule type" value="Genomic_DNA"/>
</dbReference>
<dbReference type="GO" id="GO:0000976">
    <property type="term" value="F:transcription cis-regulatory region binding"/>
    <property type="evidence" value="ECO:0007669"/>
    <property type="project" value="TreeGrafter"/>
</dbReference>
<dbReference type="InterPro" id="IPR010982">
    <property type="entry name" value="Lambda_DNA-bd_dom_sf"/>
</dbReference>
<dbReference type="Proteomes" id="UP000006575">
    <property type="component" value="Plasmid pRL9"/>
</dbReference>
<accession>Q1M8T4</accession>
<evidence type="ECO:0000256" key="3">
    <source>
        <dbReference type="ARBA" id="ARBA00023125"/>
    </source>
</evidence>
<dbReference type="SUPFAM" id="SSF53822">
    <property type="entry name" value="Periplasmic binding protein-like I"/>
    <property type="match status" value="1"/>
</dbReference>
<evidence type="ECO:0000256" key="2">
    <source>
        <dbReference type="ARBA" id="ARBA00023015"/>
    </source>
</evidence>